<name>A0A9P4XZM4_CRYP1</name>
<accession>A0A9P4XZM4</accession>
<feature type="transmembrane region" description="Helical" evidence="2">
    <location>
        <begin position="304"/>
        <end position="328"/>
    </location>
</feature>
<sequence>MDGLQVTNAAARLSHDGTLKDNVSVRSTPLPDPEAQPPSPTHHARPGRSNVTVSTSRSEQQRLRQQHQQNASRQAGVGNAPDAVEAVELQALSSDGSAQAIDVEQAARTRRPRPKYLSLPRTARNAFMEGWSNRTSELDRARGVVQISDTEIKISYKTFQEYCLEHYRNKLAETALSFRYDKTVSSASLIRRYQSEIQEYVAALKVMDSINATYKEHRGRTKFEPSTRWSKERELLRDTRLRWRTSHAHKLSGPALAQFDQDMRPLQDEAGTSLPLPLDRHFYDARLERYPLLRFIWSLELGPYYIRVFWAVIGGAFLVIPMLIMVLIPTLKTSLITTCVGVIFFGLIISCFPGLVSTKDVMSVTAAYAAVLVVFVGTSVQMQDM</sequence>
<organism evidence="3 4">
    <name type="scientific">Cryphonectria parasitica (strain ATCC 38755 / EP155)</name>
    <dbReference type="NCBI Taxonomy" id="660469"/>
    <lineage>
        <taxon>Eukaryota</taxon>
        <taxon>Fungi</taxon>
        <taxon>Dikarya</taxon>
        <taxon>Ascomycota</taxon>
        <taxon>Pezizomycotina</taxon>
        <taxon>Sordariomycetes</taxon>
        <taxon>Sordariomycetidae</taxon>
        <taxon>Diaporthales</taxon>
        <taxon>Cryphonectriaceae</taxon>
        <taxon>Cryphonectria-Endothia species complex</taxon>
        <taxon>Cryphonectria</taxon>
    </lineage>
</organism>
<comment type="caution">
    <text evidence="3">The sequence shown here is derived from an EMBL/GenBank/DDBJ whole genome shotgun (WGS) entry which is preliminary data.</text>
</comment>
<evidence type="ECO:0000313" key="4">
    <source>
        <dbReference type="Proteomes" id="UP000803844"/>
    </source>
</evidence>
<dbReference type="Proteomes" id="UP000803844">
    <property type="component" value="Unassembled WGS sequence"/>
</dbReference>
<feature type="compositionally biased region" description="Pro residues" evidence="1">
    <location>
        <begin position="30"/>
        <end position="40"/>
    </location>
</feature>
<protein>
    <submittedName>
        <fullName evidence="3">Uncharacterized protein</fullName>
    </submittedName>
</protein>
<keyword evidence="2" id="KW-0812">Transmembrane</keyword>
<dbReference type="EMBL" id="MU032349">
    <property type="protein sequence ID" value="KAF3763808.1"/>
    <property type="molecule type" value="Genomic_DNA"/>
</dbReference>
<keyword evidence="2" id="KW-0472">Membrane</keyword>
<evidence type="ECO:0000313" key="3">
    <source>
        <dbReference type="EMBL" id="KAF3763808.1"/>
    </source>
</evidence>
<keyword evidence="4" id="KW-1185">Reference proteome</keyword>
<reference evidence="3" key="1">
    <citation type="journal article" date="2020" name="Phytopathology">
        <title>Genome sequence of the chestnut blight fungus Cryphonectria parasitica EP155: A fundamental resource for an archetypical invasive plant pathogen.</title>
        <authorList>
            <person name="Crouch J.A."/>
            <person name="Dawe A."/>
            <person name="Aerts A."/>
            <person name="Barry K."/>
            <person name="Churchill A.C.L."/>
            <person name="Grimwood J."/>
            <person name="Hillman B."/>
            <person name="Milgroom M.G."/>
            <person name="Pangilinan J."/>
            <person name="Smith M."/>
            <person name="Salamov A."/>
            <person name="Schmutz J."/>
            <person name="Yadav J."/>
            <person name="Grigoriev I.V."/>
            <person name="Nuss D."/>
        </authorList>
    </citation>
    <scope>NUCLEOTIDE SEQUENCE</scope>
    <source>
        <strain evidence="3">EP155</strain>
    </source>
</reference>
<evidence type="ECO:0000256" key="1">
    <source>
        <dbReference type="SAM" id="MobiDB-lite"/>
    </source>
</evidence>
<gene>
    <name evidence="3" type="ORF">M406DRAFT_75044</name>
</gene>
<proteinExistence type="predicted"/>
<dbReference type="AlphaFoldDB" id="A0A9P4XZM4"/>
<feature type="transmembrane region" description="Helical" evidence="2">
    <location>
        <begin position="335"/>
        <end position="355"/>
    </location>
</feature>
<feature type="region of interest" description="Disordered" evidence="1">
    <location>
        <begin position="1"/>
        <end position="78"/>
    </location>
</feature>
<dbReference type="GeneID" id="63842917"/>
<feature type="region of interest" description="Disordered" evidence="1">
    <location>
        <begin position="95"/>
        <end position="116"/>
    </location>
</feature>
<dbReference type="OrthoDB" id="3546297at2759"/>
<keyword evidence="2" id="KW-1133">Transmembrane helix</keyword>
<evidence type="ECO:0000256" key="2">
    <source>
        <dbReference type="SAM" id="Phobius"/>
    </source>
</evidence>
<dbReference type="RefSeq" id="XP_040774769.1">
    <property type="nucleotide sequence ID" value="XM_040925788.1"/>
</dbReference>
<feature type="transmembrane region" description="Helical" evidence="2">
    <location>
        <begin position="361"/>
        <end position="380"/>
    </location>
</feature>